<accession>A0ABS6EQ23</accession>
<protein>
    <submittedName>
        <fullName evidence="2">Uncharacterized protein</fullName>
    </submittedName>
</protein>
<comment type="caution">
    <text evidence="2">The sequence shown here is derived from an EMBL/GenBank/DDBJ whole genome shotgun (WGS) entry which is preliminary data.</text>
</comment>
<proteinExistence type="predicted"/>
<keyword evidence="1" id="KW-1133">Transmembrane helix</keyword>
<evidence type="ECO:0000313" key="2">
    <source>
        <dbReference type="EMBL" id="MBU5489236.1"/>
    </source>
</evidence>
<sequence length="121" mass="14251">MIERILGGIILQILNMQGIYYLNKDAHYGNTKNFYRHTTTYEQAHAWLKPLFRFWKKHHRVLKVALYLQILQIVSILWNLILILVAMIHGFSEIVEVLMFASDGVVALLIIICNLFYIGRY</sequence>
<organism evidence="2 3">
    <name type="scientific">Butyricicoccus intestinisimiae</name>
    <dbReference type="NCBI Taxonomy" id="2841509"/>
    <lineage>
        <taxon>Bacteria</taxon>
        <taxon>Bacillati</taxon>
        <taxon>Bacillota</taxon>
        <taxon>Clostridia</taxon>
        <taxon>Eubacteriales</taxon>
        <taxon>Butyricicoccaceae</taxon>
        <taxon>Butyricicoccus</taxon>
    </lineage>
</organism>
<dbReference type="RefSeq" id="WP_216468845.1">
    <property type="nucleotide sequence ID" value="NZ_JAHLQI010000001.1"/>
</dbReference>
<keyword evidence="1" id="KW-0472">Membrane</keyword>
<name>A0ABS6EQ23_9FIRM</name>
<feature type="transmembrane region" description="Helical" evidence="1">
    <location>
        <begin position="64"/>
        <end position="91"/>
    </location>
</feature>
<evidence type="ECO:0000313" key="3">
    <source>
        <dbReference type="Proteomes" id="UP000783588"/>
    </source>
</evidence>
<reference evidence="2 3" key="1">
    <citation type="submission" date="2021-06" db="EMBL/GenBank/DDBJ databases">
        <authorList>
            <person name="Sun Q."/>
            <person name="Li D."/>
        </authorList>
    </citation>
    <scope>NUCLEOTIDE SEQUENCE [LARGE SCALE GENOMIC DNA]</scope>
    <source>
        <strain evidence="2 3">MSJd-7</strain>
    </source>
</reference>
<keyword evidence="3" id="KW-1185">Reference proteome</keyword>
<evidence type="ECO:0000256" key="1">
    <source>
        <dbReference type="SAM" id="Phobius"/>
    </source>
</evidence>
<gene>
    <name evidence="2" type="ORF">KQI75_01105</name>
</gene>
<keyword evidence="1" id="KW-0812">Transmembrane</keyword>
<feature type="transmembrane region" description="Helical" evidence="1">
    <location>
        <begin position="97"/>
        <end position="118"/>
    </location>
</feature>
<dbReference type="EMBL" id="JAHLQI010000001">
    <property type="protein sequence ID" value="MBU5489236.1"/>
    <property type="molecule type" value="Genomic_DNA"/>
</dbReference>
<dbReference type="Proteomes" id="UP000783588">
    <property type="component" value="Unassembled WGS sequence"/>
</dbReference>